<proteinExistence type="predicted"/>
<keyword evidence="2" id="KW-1133">Transmembrane helix</keyword>
<evidence type="ECO:0000256" key="2">
    <source>
        <dbReference type="SAM" id="Phobius"/>
    </source>
</evidence>
<feature type="transmembrane region" description="Helical" evidence="2">
    <location>
        <begin position="12"/>
        <end position="31"/>
    </location>
</feature>
<reference evidence="4 5" key="1">
    <citation type="submission" date="2021-01" db="EMBL/GenBank/DDBJ databases">
        <title>Whole genome shotgun sequence of Asanoa siamensis NBRC 107932.</title>
        <authorList>
            <person name="Komaki H."/>
            <person name="Tamura T."/>
        </authorList>
    </citation>
    <scope>NUCLEOTIDE SEQUENCE [LARGE SCALE GENOMIC DNA]</scope>
    <source>
        <strain evidence="4 5">NBRC 107932</strain>
    </source>
</reference>
<feature type="transmembrane region" description="Helical" evidence="2">
    <location>
        <begin position="165"/>
        <end position="184"/>
    </location>
</feature>
<evidence type="ECO:0000256" key="1">
    <source>
        <dbReference type="SAM" id="MobiDB-lite"/>
    </source>
</evidence>
<protein>
    <recommendedName>
        <fullName evidence="6">Gram-positive cocci surface proteins LPxTG domain-containing protein</fullName>
    </recommendedName>
</protein>
<evidence type="ECO:0008006" key="6">
    <source>
        <dbReference type="Google" id="ProtNLM"/>
    </source>
</evidence>
<sequence>MSIVSFAALNRIVLAGAAVTAGTILLVGAAAQGAPAPGGPPTGGAAPDAGGTAEGTWIEVSPSTVQAGEPIEIKASCKERVDEAKAHSKAFGEVVLVPKWGFLTGEATVPADTREGEYEVKLVCAKSGHAETKLRVIAKSRPSHGPHTGGGGLAGSGSAGGDGTLALAGGLGAVVAGAGLAVTLRRRRRLA</sequence>
<keyword evidence="5" id="KW-1185">Reference proteome</keyword>
<feature type="compositionally biased region" description="Low complexity" evidence="1">
    <location>
        <begin position="43"/>
        <end position="54"/>
    </location>
</feature>
<feature type="signal peptide" evidence="3">
    <location>
        <begin position="1"/>
        <end position="17"/>
    </location>
</feature>
<evidence type="ECO:0000313" key="4">
    <source>
        <dbReference type="EMBL" id="GIF70943.1"/>
    </source>
</evidence>
<evidence type="ECO:0000313" key="5">
    <source>
        <dbReference type="Proteomes" id="UP000604117"/>
    </source>
</evidence>
<comment type="caution">
    <text evidence="4">The sequence shown here is derived from an EMBL/GenBank/DDBJ whole genome shotgun (WGS) entry which is preliminary data.</text>
</comment>
<keyword evidence="2" id="KW-0812">Transmembrane</keyword>
<keyword evidence="2" id="KW-0472">Membrane</keyword>
<accession>A0ABQ4CJ01</accession>
<feature type="region of interest" description="Disordered" evidence="1">
    <location>
        <begin position="33"/>
        <end position="54"/>
    </location>
</feature>
<gene>
    <name evidence="4" type="ORF">Asi02nite_04610</name>
</gene>
<name>A0ABQ4CJ01_9ACTN</name>
<organism evidence="4 5">
    <name type="scientific">Asanoa siamensis</name>
    <dbReference type="NCBI Taxonomy" id="926357"/>
    <lineage>
        <taxon>Bacteria</taxon>
        <taxon>Bacillati</taxon>
        <taxon>Actinomycetota</taxon>
        <taxon>Actinomycetes</taxon>
        <taxon>Micromonosporales</taxon>
        <taxon>Micromonosporaceae</taxon>
        <taxon>Asanoa</taxon>
    </lineage>
</organism>
<keyword evidence="3" id="KW-0732">Signal</keyword>
<feature type="chain" id="PRO_5046659329" description="Gram-positive cocci surface proteins LPxTG domain-containing protein" evidence="3">
    <location>
        <begin position="18"/>
        <end position="191"/>
    </location>
</feature>
<dbReference type="Proteomes" id="UP000604117">
    <property type="component" value="Unassembled WGS sequence"/>
</dbReference>
<dbReference type="EMBL" id="BONE01000002">
    <property type="protein sequence ID" value="GIF70943.1"/>
    <property type="molecule type" value="Genomic_DNA"/>
</dbReference>
<evidence type="ECO:0000256" key="3">
    <source>
        <dbReference type="SAM" id="SignalP"/>
    </source>
</evidence>